<protein>
    <submittedName>
        <fullName evidence="1">Formate dehydrogenase accessory protein FdhE</fullName>
    </submittedName>
</protein>
<evidence type="ECO:0000313" key="1">
    <source>
        <dbReference type="EMBL" id="QVY61440.1"/>
    </source>
</evidence>
<proteinExistence type="predicted"/>
<sequence>MSNTNVVEESYEKLQAEIEELIKEWRQSIYETAVVKESSFELISSPLIPQLDLEADMNQYHLFIIELFDFLAERQPGNLEYCDILKENLTIDIVSKWFKEAITVNRSYFHAVAEQYQVPEWLPLFAAEQAARPFLQKAAAELETVLTKFQHDPCCPACGEPARFAVVGKKGKKELTCPRCLHSREEKKLRCAHCGTEDHTQMIVMKVDGEEGAEIHGCQTCKGYTKVIDMRKLLKKETPALMDIKTIHLDYIAQENGFGTAEDGKYH</sequence>
<reference evidence="1 2" key="1">
    <citation type="submission" date="2021-03" db="EMBL/GenBank/DDBJ databases">
        <title>The first data on the complete genome of the tetrodotoxin-producing bacterium.</title>
        <authorList>
            <person name="Melnikova D.I."/>
            <person name="Nijland R."/>
            <person name="Magarlamov T.Y."/>
        </authorList>
    </citation>
    <scope>NUCLEOTIDE SEQUENCE [LARGE SCALE GENOMIC DNA]</scope>
    <source>
        <strain evidence="1 2">1839</strain>
    </source>
</reference>
<dbReference type="Gene3D" id="3.90.1670.10">
    <property type="entry name" value="FdhE-like domain"/>
    <property type="match status" value="1"/>
</dbReference>
<name>A0ABX8FBG1_9BACI</name>
<dbReference type="PANTHER" id="PTHR37689:SF1">
    <property type="entry name" value="PROTEIN FDHE"/>
    <property type="match status" value="1"/>
</dbReference>
<evidence type="ECO:0000313" key="2">
    <source>
        <dbReference type="Proteomes" id="UP000679247"/>
    </source>
</evidence>
<dbReference type="RefSeq" id="WP_214476560.1">
    <property type="nucleotide sequence ID" value="NZ_CP071709.1"/>
</dbReference>
<dbReference type="SUPFAM" id="SSF144020">
    <property type="entry name" value="FdhE-like"/>
    <property type="match status" value="1"/>
</dbReference>
<dbReference type="PANTHER" id="PTHR37689">
    <property type="entry name" value="PROTEIN FDHE"/>
    <property type="match status" value="1"/>
</dbReference>
<keyword evidence="2" id="KW-1185">Reference proteome</keyword>
<gene>
    <name evidence="1" type="ORF">J1899_21280</name>
</gene>
<dbReference type="Proteomes" id="UP000679247">
    <property type="component" value="Chromosome"/>
</dbReference>
<accession>A0ABX8FBG1</accession>
<dbReference type="InterPro" id="IPR006452">
    <property type="entry name" value="Formate_DH_accessory"/>
</dbReference>
<organism evidence="1 2">
    <name type="scientific">Cytobacillus gottheilii</name>
    <dbReference type="NCBI Taxonomy" id="859144"/>
    <lineage>
        <taxon>Bacteria</taxon>
        <taxon>Bacillati</taxon>
        <taxon>Bacillota</taxon>
        <taxon>Bacilli</taxon>
        <taxon>Bacillales</taxon>
        <taxon>Bacillaceae</taxon>
        <taxon>Cytobacillus</taxon>
    </lineage>
</organism>
<dbReference type="EMBL" id="CP071709">
    <property type="protein sequence ID" value="QVY61440.1"/>
    <property type="molecule type" value="Genomic_DNA"/>
</dbReference>
<dbReference type="CDD" id="cd16341">
    <property type="entry name" value="FdhE"/>
    <property type="match status" value="1"/>
</dbReference>
<dbReference type="InterPro" id="IPR024064">
    <property type="entry name" value="FdhE-like_sf"/>
</dbReference>